<evidence type="ECO:0000256" key="1">
    <source>
        <dbReference type="ARBA" id="ARBA00022737"/>
    </source>
</evidence>
<dbReference type="PROSITE" id="PS50297">
    <property type="entry name" value="ANK_REP_REGION"/>
    <property type="match status" value="2"/>
</dbReference>
<dbReference type="EMBL" id="JBGBPQ010000006">
    <property type="protein sequence ID" value="KAL1523255.1"/>
    <property type="molecule type" value="Genomic_DNA"/>
</dbReference>
<dbReference type="InterPro" id="IPR002110">
    <property type="entry name" value="Ankyrin_rpt"/>
</dbReference>
<proteinExistence type="predicted"/>
<feature type="region of interest" description="Disordered" evidence="4">
    <location>
        <begin position="16"/>
        <end position="111"/>
    </location>
</feature>
<feature type="compositionally biased region" description="Pro residues" evidence="4">
    <location>
        <begin position="91"/>
        <end position="106"/>
    </location>
</feature>
<dbReference type="Pfam" id="PF12796">
    <property type="entry name" value="Ank_2"/>
    <property type="match status" value="1"/>
</dbReference>
<feature type="repeat" description="ANK" evidence="3">
    <location>
        <begin position="194"/>
        <end position="226"/>
    </location>
</feature>
<evidence type="ECO:0000256" key="2">
    <source>
        <dbReference type="ARBA" id="ARBA00023043"/>
    </source>
</evidence>
<dbReference type="PROSITE" id="PS50088">
    <property type="entry name" value="ANK_REPEAT"/>
    <property type="match status" value="2"/>
</dbReference>
<evidence type="ECO:0000256" key="3">
    <source>
        <dbReference type="PROSITE-ProRule" id="PRU00023"/>
    </source>
</evidence>
<protein>
    <submittedName>
        <fullName evidence="5">Uncharacterized protein</fullName>
    </submittedName>
</protein>
<dbReference type="SUPFAM" id="SSF48403">
    <property type="entry name" value="Ankyrin repeat"/>
    <property type="match status" value="1"/>
</dbReference>
<feature type="compositionally biased region" description="Pro residues" evidence="4">
    <location>
        <begin position="64"/>
        <end position="76"/>
    </location>
</feature>
<reference evidence="5 6" key="1">
    <citation type="journal article" date="2024" name="Science">
        <title>Giant polyketide synthase enzymes in the biosynthesis of giant marine polyether toxins.</title>
        <authorList>
            <person name="Fallon T.R."/>
            <person name="Shende V.V."/>
            <person name="Wierzbicki I.H."/>
            <person name="Pendleton A.L."/>
            <person name="Watervoot N.F."/>
            <person name="Auber R.P."/>
            <person name="Gonzalez D.J."/>
            <person name="Wisecaver J.H."/>
            <person name="Moore B.S."/>
        </authorList>
    </citation>
    <scope>NUCLEOTIDE SEQUENCE [LARGE SCALE GENOMIC DNA]</scope>
    <source>
        <strain evidence="5 6">12B1</strain>
    </source>
</reference>
<dbReference type="AlphaFoldDB" id="A0AB34JRA9"/>
<evidence type="ECO:0000256" key="4">
    <source>
        <dbReference type="SAM" id="MobiDB-lite"/>
    </source>
</evidence>
<dbReference type="PANTHER" id="PTHR24198:SF165">
    <property type="entry name" value="ANKYRIN REPEAT-CONTAINING PROTEIN-RELATED"/>
    <property type="match status" value="1"/>
</dbReference>
<feature type="repeat" description="ANK" evidence="3">
    <location>
        <begin position="227"/>
        <end position="259"/>
    </location>
</feature>
<accession>A0AB34JRA9</accession>
<dbReference type="Proteomes" id="UP001515480">
    <property type="component" value="Unassembled WGS sequence"/>
</dbReference>
<feature type="compositionally biased region" description="Low complexity" evidence="4">
    <location>
        <begin position="77"/>
        <end position="90"/>
    </location>
</feature>
<evidence type="ECO:0000313" key="5">
    <source>
        <dbReference type="EMBL" id="KAL1523255.1"/>
    </source>
</evidence>
<evidence type="ECO:0000313" key="6">
    <source>
        <dbReference type="Proteomes" id="UP001515480"/>
    </source>
</evidence>
<dbReference type="InterPro" id="IPR036770">
    <property type="entry name" value="Ankyrin_rpt-contain_sf"/>
</dbReference>
<dbReference type="SMART" id="SM00248">
    <property type="entry name" value="ANK"/>
    <property type="match status" value="3"/>
</dbReference>
<dbReference type="PANTHER" id="PTHR24198">
    <property type="entry name" value="ANKYRIN REPEAT AND PROTEIN KINASE DOMAIN-CONTAINING PROTEIN"/>
    <property type="match status" value="1"/>
</dbReference>
<sequence>MEGGGARWLMRCCRAEEDDSEADGGTHAQKRLLPTPASPSAATELDAPPPSPPAAAAPSTTLAPHPPPPLAAPPASPLTQHAHPQPASSAPRPPLAPRPPPPPPAPLGSLNDAVTTMLARSFEQAGFRTREEVSSMSREDVARVCAAAEPSIVSLLKASDLSALLLLDMASAGKADLCRLLLEGKASVESTNARGMTPLLLAAEKGHARCVECLLGFRADVHARAADGRTPLHAACAAADERTALLLIAAGASLLARAADGAQPLALLSPAAYGALLRQHGGSAGQGPPFPSDPSPWQPRPRSLGLHAIRAAAHEGMAVRLARFGARALLGGEVELGRDAMFPAALYDLPWSEEAHRFFPEAFRKVVRMLLMHASRGSSEGASLPPELMLEIVRRMSRHSVRDDPEVVRDFEKRVPKRCDGFVDDRPIMLRGWPGVKFYPYE</sequence>
<name>A0AB34JRA9_PRYPA</name>
<dbReference type="Gene3D" id="1.25.40.20">
    <property type="entry name" value="Ankyrin repeat-containing domain"/>
    <property type="match status" value="2"/>
</dbReference>
<organism evidence="5 6">
    <name type="scientific">Prymnesium parvum</name>
    <name type="common">Toxic golden alga</name>
    <dbReference type="NCBI Taxonomy" id="97485"/>
    <lineage>
        <taxon>Eukaryota</taxon>
        <taxon>Haptista</taxon>
        <taxon>Haptophyta</taxon>
        <taxon>Prymnesiophyceae</taxon>
        <taxon>Prymnesiales</taxon>
        <taxon>Prymnesiaceae</taxon>
        <taxon>Prymnesium</taxon>
    </lineage>
</organism>
<comment type="caution">
    <text evidence="5">The sequence shown here is derived from an EMBL/GenBank/DDBJ whole genome shotgun (WGS) entry which is preliminary data.</text>
</comment>
<gene>
    <name evidence="5" type="ORF">AB1Y20_018205</name>
</gene>
<keyword evidence="1" id="KW-0677">Repeat</keyword>
<keyword evidence="2 3" id="KW-0040">ANK repeat</keyword>
<keyword evidence="6" id="KW-1185">Reference proteome</keyword>